<proteinExistence type="predicted"/>
<evidence type="ECO:0000313" key="3">
    <source>
        <dbReference type="Proteomes" id="UP000477386"/>
    </source>
</evidence>
<evidence type="ECO:0008006" key="4">
    <source>
        <dbReference type="Google" id="ProtNLM"/>
    </source>
</evidence>
<organism evidence="2 3">
    <name type="scientific">Spirosoma agri</name>
    <dbReference type="NCBI Taxonomy" id="1987381"/>
    <lineage>
        <taxon>Bacteria</taxon>
        <taxon>Pseudomonadati</taxon>
        <taxon>Bacteroidota</taxon>
        <taxon>Cytophagia</taxon>
        <taxon>Cytophagales</taxon>
        <taxon>Cytophagaceae</taxon>
        <taxon>Spirosoma</taxon>
    </lineage>
</organism>
<keyword evidence="3" id="KW-1185">Reference proteome</keyword>
<gene>
    <name evidence="2" type="ORF">GK091_10620</name>
</gene>
<evidence type="ECO:0000313" key="2">
    <source>
        <dbReference type="EMBL" id="NEU67336.1"/>
    </source>
</evidence>
<accession>A0A6M0IGC3</accession>
<comment type="caution">
    <text evidence="2">The sequence shown here is derived from an EMBL/GenBank/DDBJ whole genome shotgun (WGS) entry which is preliminary data.</text>
</comment>
<feature type="chain" id="PRO_5026884837" description="Acid-shock protein" evidence="1">
    <location>
        <begin position="23"/>
        <end position="62"/>
    </location>
</feature>
<protein>
    <recommendedName>
        <fullName evidence="4">Acid-shock protein</fullName>
    </recommendedName>
</protein>
<keyword evidence="1" id="KW-0732">Signal</keyword>
<feature type="signal peptide" evidence="1">
    <location>
        <begin position="1"/>
        <end position="22"/>
    </location>
</feature>
<name>A0A6M0IGC3_9BACT</name>
<evidence type="ECO:0000256" key="1">
    <source>
        <dbReference type="SAM" id="SignalP"/>
    </source>
</evidence>
<dbReference type="EMBL" id="JAAGNZ010000001">
    <property type="protein sequence ID" value="NEU67336.1"/>
    <property type="molecule type" value="Genomic_DNA"/>
</dbReference>
<dbReference type="AlphaFoldDB" id="A0A6M0IGC3"/>
<dbReference type="Proteomes" id="UP000477386">
    <property type="component" value="Unassembled WGS sequence"/>
</dbReference>
<sequence>MKKSVLVVACVVAALCGNVALANTPSQDKPVSKTVTTVKKTMPVKATTTTKTVHKKHVKKSD</sequence>
<reference evidence="2 3" key="1">
    <citation type="submission" date="2020-02" db="EMBL/GenBank/DDBJ databases">
        <title>Draft genome sequence of two Spirosoma agri KCTC 52727 and Spirosoma terrae KCTC 52035.</title>
        <authorList>
            <person name="Rojas J."/>
            <person name="Ambika Manirajan B."/>
            <person name="Ratering S."/>
            <person name="Suarez C."/>
            <person name="Schnell S."/>
        </authorList>
    </citation>
    <scope>NUCLEOTIDE SEQUENCE [LARGE SCALE GENOMIC DNA]</scope>
    <source>
        <strain evidence="2 3">KCTC 52727</strain>
    </source>
</reference>
<dbReference type="RefSeq" id="WP_164037143.1">
    <property type="nucleotide sequence ID" value="NZ_JAAGNZ010000001.1"/>
</dbReference>